<comment type="caution">
    <text evidence="1">The sequence shown here is derived from an EMBL/GenBank/DDBJ whole genome shotgun (WGS) entry which is preliminary data.</text>
</comment>
<evidence type="ECO:0000313" key="2">
    <source>
        <dbReference type="Proteomes" id="UP001151071"/>
    </source>
</evidence>
<gene>
    <name evidence="1" type="ORF">O3V59_13950</name>
</gene>
<sequence length="77" mass="8544">MKDVKVIAKLADLQEVGYQNALLLHALVELLEARGLLTKDELIGSMHELDAELHHRIQQIAGPAPYEPPVTPLQPRS</sequence>
<keyword evidence="2" id="KW-1185">Reference proteome</keyword>
<dbReference type="AlphaFoldDB" id="A0A9X3TRL5"/>
<accession>A0A9X3TRL5</accession>
<dbReference type="RefSeq" id="WP_271140364.1">
    <property type="nucleotide sequence ID" value="NZ_JAPYYP010000017.1"/>
</dbReference>
<proteinExistence type="predicted"/>
<organism evidence="1 2">
    <name type="scientific">Brevibacillus thermoruber</name>
    <dbReference type="NCBI Taxonomy" id="33942"/>
    <lineage>
        <taxon>Bacteria</taxon>
        <taxon>Bacillati</taxon>
        <taxon>Bacillota</taxon>
        <taxon>Bacilli</taxon>
        <taxon>Bacillales</taxon>
        <taxon>Paenibacillaceae</taxon>
        <taxon>Brevibacillus</taxon>
    </lineage>
</organism>
<reference evidence="1" key="1">
    <citation type="submission" date="2022-12" db="EMBL/GenBank/DDBJ databases">
        <title>Draft genome sequence of the thermophilic strain Brevibacillus thermoruber HT42, isolated from Los Humeros, Puebla, Mexico, with biotechnological potential.</title>
        <authorList>
            <person name="Lara Sanchez J."/>
            <person name="Solis Palacios R."/>
            <person name="Bustos Baena A.S."/>
            <person name="Ruz Baez A.E."/>
            <person name="Espinosa Luna G."/>
            <person name="Oliart Ros R.M."/>
        </authorList>
    </citation>
    <scope>NUCLEOTIDE SEQUENCE</scope>
    <source>
        <strain evidence="1">HT42</strain>
    </source>
</reference>
<name>A0A9X3TRL5_9BACL</name>
<protein>
    <submittedName>
        <fullName evidence="1">Uncharacterized protein</fullName>
    </submittedName>
</protein>
<dbReference type="Proteomes" id="UP001151071">
    <property type="component" value="Unassembled WGS sequence"/>
</dbReference>
<dbReference type="EMBL" id="JAPYYP010000017">
    <property type="protein sequence ID" value="MDA5109469.1"/>
    <property type="molecule type" value="Genomic_DNA"/>
</dbReference>
<evidence type="ECO:0000313" key="1">
    <source>
        <dbReference type="EMBL" id="MDA5109469.1"/>
    </source>
</evidence>